<dbReference type="RefSeq" id="WP_044889560.1">
    <property type="nucleotide sequence ID" value="NZ_CP012109.1"/>
</dbReference>
<feature type="domain" description="Serine aminopeptidase S33" evidence="1">
    <location>
        <begin position="49"/>
        <end position="159"/>
    </location>
</feature>
<protein>
    <submittedName>
        <fullName evidence="2">Hydrolase of the alpha/beta superfamily</fullName>
    </submittedName>
</protein>
<dbReference type="OrthoDB" id="9785076at2"/>
<dbReference type="AlphaFoldDB" id="A0A0H4WT07"/>
<accession>A0A0H4WT07</accession>
<dbReference type="Pfam" id="PF12146">
    <property type="entry name" value="Hydrolase_4"/>
    <property type="match status" value="1"/>
</dbReference>
<evidence type="ECO:0000313" key="3">
    <source>
        <dbReference type="Proteomes" id="UP000009026"/>
    </source>
</evidence>
<dbReference type="PIRSF" id="PIRSF037442">
    <property type="entry name" value="UCP037442_abhydr"/>
    <property type="match status" value="1"/>
</dbReference>
<dbReference type="KEGG" id="mym:A176_001392"/>
<dbReference type="EMBL" id="CP012109">
    <property type="protein sequence ID" value="AKQ64480.1"/>
    <property type="molecule type" value="Genomic_DNA"/>
</dbReference>
<dbReference type="InterPro" id="IPR022742">
    <property type="entry name" value="Hydrolase_4"/>
</dbReference>
<reference evidence="2 3" key="1">
    <citation type="journal article" date="2016" name="PLoS ONE">
        <title>Complete Genome Sequence and Comparative Genomics of a Novel Myxobacterium Myxococcus hansupus.</title>
        <authorList>
            <person name="Sharma G."/>
            <person name="Narwani T."/>
            <person name="Subramanian S."/>
        </authorList>
    </citation>
    <scope>NUCLEOTIDE SEQUENCE [LARGE SCALE GENOMIC DNA]</scope>
    <source>
        <strain evidence="3">mixupus</strain>
    </source>
</reference>
<dbReference type="PATRIC" id="fig|1297742.4.peg.1409"/>
<dbReference type="Proteomes" id="UP000009026">
    <property type="component" value="Chromosome"/>
</dbReference>
<dbReference type="GO" id="GO:0016787">
    <property type="term" value="F:hydrolase activity"/>
    <property type="evidence" value="ECO:0007669"/>
    <property type="project" value="UniProtKB-KW"/>
</dbReference>
<name>A0A0H4WT07_9BACT</name>
<dbReference type="eggNOG" id="COG4757">
    <property type="taxonomic scope" value="Bacteria"/>
</dbReference>
<organism evidence="2 3">
    <name type="scientific">Pseudomyxococcus hansupus</name>
    <dbReference type="NCBI Taxonomy" id="1297742"/>
    <lineage>
        <taxon>Bacteria</taxon>
        <taxon>Pseudomonadati</taxon>
        <taxon>Myxococcota</taxon>
        <taxon>Myxococcia</taxon>
        <taxon>Myxococcales</taxon>
        <taxon>Cystobacterineae</taxon>
        <taxon>Myxococcaceae</taxon>
        <taxon>Pseudomyxococcus</taxon>
    </lineage>
</organism>
<keyword evidence="2" id="KW-0378">Hydrolase</keyword>
<proteinExistence type="predicted"/>
<dbReference type="InterPro" id="IPR017208">
    <property type="entry name" value="UCP037442_abhydr"/>
</dbReference>
<sequence>MPVQPELLRGDATALSASDGFSLGATRFMATAPLRGRILVAGATGVPQTFYARFAAHAAQHGFETLTFDYRGIGRSKSASLVGFQASFLDWARLDLAAAVEAMPDDGLPLFVIAHSFGGHALGLIPNHHRIAGCQVFAAGAGWHGWMSPFERARVWMLWNVVLPPIVRWKGYLPWSLLGMGEDLPLDVYRQWRRWCQFPRYFLDDPAAPELARQCAQVRVPIVAVNALDDAWAPPSSRDAFLLNAYPRATIERVDVDPREMGPIGHVGYFRPKALPLWDRALAWFSERGSGAEAFSQGSARI</sequence>
<dbReference type="SUPFAM" id="SSF53474">
    <property type="entry name" value="alpha/beta-Hydrolases"/>
    <property type="match status" value="1"/>
</dbReference>
<dbReference type="Gene3D" id="3.40.50.1820">
    <property type="entry name" value="alpha/beta hydrolase"/>
    <property type="match status" value="1"/>
</dbReference>
<dbReference type="InterPro" id="IPR029058">
    <property type="entry name" value="AB_hydrolase_fold"/>
</dbReference>
<gene>
    <name evidence="2" type="ORF">A176_001392</name>
</gene>
<evidence type="ECO:0000313" key="2">
    <source>
        <dbReference type="EMBL" id="AKQ64480.1"/>
    </source>
</evidence>
<keyword evidence="3" id="KW-1185">Reference proteome</keyword>
<evidence type="ECO:0000259" key="1">
    <source>
        <dbReference type="Pfam" id="PF12146"/>
    </source>
</evidence>
<dbReference type="STRING" id="1297742.A176_001392"/>